<organism evidence="1 2">
    <name type="scientific">Pseudoxanthomonas kaohsiungensis</name>
    <dbReference type="NCBI Taxonomy" id="283923"/>
    <lineage>
        <taxon>Bacteria</taxon>
        <taxon>Pseudomonadati</taxon>
        <taxon>Pseudomonadota</taxon>
        <taxon>Gammaproteobacteria</taxon>
        <taxon>Lysobacterales</taxon>
        <taxon>Lysobacteraceae</taxon>
        <taxon>Pseudoxanthomonas</taxon>
    </lineage>
</organism>
<dbReference type="Pfam" id="PF14255">
    <property type="entry name" value="Zn_ribbon_21"/>
    <property type="match status" value="1"/>
</dbReference>
<proteinExistence type="predicted"/>
<name>A0ABW3M002_9GAMM</name>
<accession>A0ABW3M002</accession>
<dbReference type="PIRSF" id="PIRSF037225">
    <property type="entry name" value="UCP037225"/>
    <property type="match status" value="1"/>
</dbReference>
<dbReference type="Proteomes" id="UP001597033">
    <property type="component" value="Unassembled WGS sequence"/>
</dbReference>
<comment type="caution">
    <text evidence="1">The sequence shown here is derived from an EMBL/GenBank/DDBJ whole genome shotgun (WGS) entry which is preliminary data.</text>
</comment>
<sequence>MPRWLDLHCPYCGEPIEAVVDESAGDQDYVEDCQVCCRPIVMRVRLDDDGEPRLRARREDEA</sequence>
<dbReference type="InterPro" id="IPR017143">
    <property type="entry name" value="UCP037225"/>
</dbReference>
<dbReference type="InterPro" id="IPR025990">
    <property type="entry name" value="zinc_ribbon_bacterial"/>
</dbReference>
<evidence type="ECO:0000313" key="1">
    <source>
        <dbReference type="EMBL" id="MFD1043490.1"/>
    </source>
</evidence>
<dbReference type="RefSeq" id="WP_162378065.1">
    <property type="nucleotide sequence ID" value="NZ_JBHTKN010000011.1"/>
</dbReference>
<gene>
    <name evidence="1" type="ORF">ACFQ2N_14150</name>
</gene>
<reference evidence="2" key="1">
    <citation type="journal article" date="2019" name="Int. J. Syst. Evol. Microbiol.">
        <title>The Global Catalogue of Microorganisms (GCM) 10K type strain sequencing project: providing services to taxonomists for standard genome sequencing and annotation.</title>
        <authorList>
            <consortium name="The Broad Institute Genomics Platform"/>
            <consortium name="The Broad Institute Genome Sequencing Center for Infectious Disease"/>
            <person name="Wu L."/>
            <person name="Ma J."/>
        </authorList>
    </citation>
    <scope>NUCLEOTIDE SEQUENCE [LARGE SCALE GENOMIC DNA]</scope>
    <source>
        <strain evidence="2">CCUG 55854</strain>
    </source>
</reference>
<protein>
    <submittedName>
        <fullName evidence="1">CPXCG motif-containing cysteine-rich protein</fullName>
    </submittedName>
</protein>
<keyword evidence="2" id="KW-1185">Reference proteome</keyword>
<dbReference type="EMBL" id="JBHTKN010000011">
    <property type="protein sequence ID" value="MFD1043490.1"/>
    <property type="molecule type" value="Genomic_DNA"/>
</dbReference>
<evidence type="ECO:0000313" key="2">
    <source>
        <dbReference type="Proteomes" id="UP001597033"/>
    </source>
</evidence>